<dbReference type="CDD" id="cd04785">
    <property type="entry name" value="HTH_CadR-PbrR-like"/>
    <property type="match status" value="1"/>
</dbReference>
<dbReference type="PANTHER" id="PTHR30204">
    <property type="entry name" value="REDOX-CYCLING DRUG-SENSING TRANSCRIPTIONAL ACTIVATOR SOXR"/>
    <property type="match status" value="1"/>
</dbReference>
<dbReference type="RefSeq" id="WP_216873614.1">
    <property type="nucleotide sequence ID" value="NZ_JAERQM010000001.1"/>
</dbReference>
<organism evidence="4 5">
    <name type="scientific">Falsiroseomonas oleicola</name>
    <dbReference type="NCBI Taxonomy" id="2801474"/>
    <lineage>
        <taxon>Bacteria</taxon>
        <taxon>Pseudomonadati</taxon>
        <taxon>Pseudomonadota</taxon>
        <taxon>Alphaproteobacteria</taxon>
        <taxon>Acetobacterales</taxon>
        <taxon>Roseomonadaceae</taxon>
        <taxon>Falsiroseomonas</taxon>
    </lineage>
</organism>
<dbReference type="EMBL" id="JAERQM010000001">
    <property type="protein sequence ID" value="MBU8543343.1"/>
    <property type="molecule type" value="Genomic_DNA"/>
</dbReference>
<evidence type="ECO:0000259" key="3">
    <source>
        <dbReference type="PROSITE" id="PS50937"/>
    </source>
</evidence>
<name>A0ABS6H5Q7_9PROT</name>
<evidence type="ECO:0000256" key="2">
    <source>
        <dbReference type="ARBA" id="ARBA00023163"/>
    </source>
</evidence>
<dbReference type="PANTHER" id="PTHR30204:SF69">
    <property type="entry name" value="MERR-FAMILY TRANSCRIPTIONAL REGULATOR"/>
    <property type="match status" value="1"/>
</dbReference>
<dbReference type="Proteomes" id="UP000689967">
    <property type="component" value="Unassembled WGS sequence"/>
</dbReference>
<accession>A0ABS6H5Q7</accession>
<dbReference type="SMART" id="SM00422">
    <property type="entry name" value="HTH_MERR"/>
    <property type="match status" value="1"/>
</dbReference>
<feature type="domain" description="HTH merR-type" evidence="3">
    <location>
        <begin position="3"/>
        <end position="72"/>
    </location>
</feature>
<evidence type="ECO:0000313" key="5">
    <source>
        <dbReference type="Proteomes" id="UP000689967"/>
    </source>
</evidence>
<protein>
    <submittedName>
        <fullName evidence="4">Helix-turn-helix domain-containing protein</fullName>
    </submittedName>
</protein>
<dbReference type="Pfam" id="PF13411">
    <property type="entry name" value="MerR_1"/>
    <property type="match status" value="1"/>
</dbReference>
<keyword evidence="5" id="KW-1185">Reference proteome</keyword>
<evidence type="ECO:0000313" key="4">
    <source>
        <dbReference type="EMBL" id="MBU8543343.1"/>
    </source>
</evidence>
<comment type="caution">
    <text evidence="4">The sequence shown here is derived from an EMBL/GenBank/DDBJ whole genome shotgun (WGS) entry which is preliminary data.</text>
</comment>
<sequence length="149" mass="15884">MQSYAIGDLARATGVKATTIRWYEQEGWLPPPARTAGGHRAYGPAHLRRLGFIRHARELGFGSDAIRALLGLADRPQADCTQAHALATAQIAEIDARMRRLAALRAELSRMAASCEGGSAGDCRIIETLADFGHGHCADASHGKLAAEP</sequence>
<keyword evidence="1" id="KW-0805">Transcription regulation</keyword>
<dbReference type="PROSITE" id="PS50937">
    <property type="entry name" value="HTH_MERR_2"/>
    <property type="match status" value="1"/>
</dbReference>
<reference evidence="4 5" key="1">
    <citation type="submission" date="2021-01" db="EMBL/GenBank/DDBJ databases">
        <title>Roseomonas sp. nov, a bacterium isolated from an oil production mixture in Yumen Oilfield.</title>
        <authorList>
            <person name="Wu D."/>
        </authorList>
    </citation>
    <scope>NUCLEOTIDE SEQUENCE [LARGE SCALE GENOMIC DNA]</scope>
    <source>
        <strain evidence="4 5">ROY-5-3</strain>
    </source>
</reference>
<gene>
    <name evidence="4" type="ORF">JJQ90_06475</name>
</gene>
<proteinExistence type="predicted"/>
<evidence type="ECO:0000256" key="1">
    <source>
        <dbReference type="ARBA" id="ARBA00023015"/>
    </source>
</evidence>
<keyword evidence="2" id="KW-0804">Transcription</keyword>
<dbReference type="InterPro" id="IPR047057">
    <property type="entry name" value="MerR_fam"/>
</dbReference>
<dbReference type="InterPro" id="IPR000551">
    <property type="entry name" value="MerR-type_HTH_dom"/>
</dbReference>